<dbReference type="RefSeq" id="WP_008686953.1">
    <property type="nucleotide sequence ID" value="NZ_AP024510.1"/>
</dbReference>
<dbReference type="AlphaFoldDB" id="A0A4R3TDP7"/>
<dbReference type="Proteomes" id="UP000295773">
    <property type="component" value="Unassembled WGS sequence"/>
</dbReference>
<gene>
    <name evidence="2" type="ORF">EDD61_109133</name>
</gene>
<accession>A0A4R3TDP7</accession>
<sequence>MSQSNKIHTMVLSALLIAVGILIPIISPIKVILEPMSFTLASHVAIMIAMFVSPFVAVATACGTTLGFLLYGFPMPVVLRAFSHVVWAFAGAYYLKKHPETLNNVWKSLLYMLGVALLHGIFEVAIVLPIYVGDPTVDFMYMVMGLVGVGTIVHSCVDMVLSIAVWKVLIKNRSIAAVANVKEADLKFGKEKALQTTSKA</sequence>
<keyword evidence="3" id="KW-1185">Reference proteome</keyword>
<feature type="transmembrane region" description="Helical" evidence="1">
    <location>
        <begin position="108"/>
        <end position="133"/>
    </location>
</feature>
<organism evidence="2 3">
    <name type="scientific">Longicatena caecimuris</name>
    <dbReference type="NCBI Taxonomy" id="1796635"/>
    <lineage>
        <taxon>Bacteria</taxon>
        <taxon>Bacillati</taxon>
        <taxon>Bacillota</taxon>
        <taxon>Erysipelotrichia</taxon>
        <taxon>Erysipelotrichales</taxon>
        <taxon>Erysipelotrichaceae</taxon>
        <taxon>Longicatena</taxon>
    </lineage>
</organism>
<comment type="caution">
    <text evidence="2">The sequence shown here is derived from an EMBL/GenBank/DDBJ whole genome shotgun (WGS) entry which is preliminary data.</text>
</comment>
<keyword evidence="1" id="KW-1133">Transmembrane helix</keyword>
<keyword evidence="1" id="KW-0472">Membrane</keyword>
<feature type="transmembrane region" description="Helical" evidence="1">
    <location>
        <begin position="139"/>
        <end position="166"/>
    </location>
</feature>
<evidence type="ECO:0000256" key="1">
    <source>
        <dbReference type="SAM" id="Phobius"/>
    </source>
</evidence>
<feature type="transmembrane region" description="Helical" evidence="1">
    <location>
        <begin position="77"/>
        <end position="96"/>
    </location>
</feature>
<dbReference type="Gene3D" id="1.10.1760.20">
    <property type="match status" value="1"/>
</dbReference>
<evidence type="ECO:0000313" key="3">
    <source>
        <dbReference type="Proteomes" id="UP000295773"/>
    </source>
</evidence>
<proteinExistence type="predicted"/>
<feature type="transmembrane region" description="Helical" evidence="1">
    <location>
        <begin position="45"/>
        <end position="71"/>
    </location>
</feature>
<dbReference type="EMBL" id="SMBP01000009">
    <property type="protein sequence ID" value="TCU60093.1"/>
    <property type="molecule type" value="Genomic_DNA"/>
</dbReference>
<protein>
    <submittedName>
        <fullName evidence="2">Niacin transporter</fullName>
    </submittedName>
</protein>
<dbReference type="GeneID" id="73796546"/>
<reference evidence="2 3" key="1">
    <citation type="submission" date="2019-03" db="EMBL/GenBank/DDBJ databases">
        <title>Genomic Encyclopedia of Type Strains, Phase IV (KMG-IV): sequencing the most valuable type-strain genomes for metagenomic binning, comparative biology and taxonomic classification.</title>
        <authorList>
            <person name="Goeker M."/>
        </authorList>
    </citation>
    <scope>NUCLEOTIDE SEQUENCE [LARGE SCALE GENOMIC DNA]</scope>
    <source>
        <strain evidence="2 3">DSM 29481</strain>
    </source>
</reference>
<keyword evidence="1" id="KW-0812">Transmembrane</keyword>
<name>A0A4R3TDP7_9FIRM</name>
<feature type="transmembrane region" description="Helical" evidence="1">
    <location>
        <begin position="12"/>
        <end position="33"/>
    </location>
</feature>
<evidence type="ECO:0000313" key="2">
    <source>
        <dbReference type="EMBL" id="TCU60093.1"/>
    </source>
</evidence>